<keyword evidence="1" id="KW-0456">Lyase</keyword>
<dbReference type="EC" id="4.1.2.13" evidence="1"/>
<dbReference type="Gene3D" id="3.20.20.70">
    <property type="entry name" value="Aldolase class I"/>
    <property type="match status" value="1"/>
</dbReference>
<name>A0AAU8GYW2_9BACT</name>
<dbReference type="InterPro" id="IPR050246">
    <property type="entry name" value="Class_II_FBP_aldolase"/>
</dbReference>
<evidence type="ECO:0000313" key="1">
    <source>
        <dbReference type="EMBL" id="XCH47270.1"/>
    </source>
</evidence>
<dbReference type="KEGG" id="taut:V4D30_03100"/>
<accession>A0AAU8GYW2</accession>
<dbReference type="GO" id="GO:0004332">
    <property type="term" value="F:fructose-bisphosphate aldolase activity"/>
    <property type="evidence" value="ECO:0007669"/>
    <property type="project" value="UniProtKB-EC"/>
</dbReference>
<dbReference type="SUPFAM" id="SSF51569">
    <property type="entry name" value="Aldolase"/>
    <property type="match status" value="1"/>
</dbReference>
<dbReference type="GO" id="GO:0005975">
    <property type="term" value="P:carbohydrate metabolic process"/>
    <property type="evidence" value="ECO:0007669"/>
    <property type="project" value="InterPro"/>
</dbReference>
<protein>
    <submittedName>
        <fullName evidence="1">Class II fructose-bisphosphate aldolase</fullName>
        <ecNumber evidence="1">4.1.2.13</ecNumber>
    </submittedName>
</protein>
<dbReference type="Pfam" id="PF01116">
    <property type="entry name" value="F_bP_aldolase"/>
    <property type="match status" value="1"/>
</dbReference>
<organism evidence="1">
    <name type="scientific">Thermodesulfovibrio autotrophicus</name>
    <dbReference type="NCBI Taxonomy" id="3118333"/>
    <lineage>
        <taxon>Bacteria</taxon>
        <taxon>Pseudomonadati</taxon>
        <taxon>Nitrospirota</taxon>
        <taxon>Thermodesulfovibrionia</taxon>
        <taxon>Thermodesulfovibrionales</taxon>
        <taxon>Thermodesulfovibrionaceae</taxon>
        <taxon>Thermodesulfovibrio</taxon>
    </lineage>
</organism>
<sequence>MRNKIAQTIEELDFNDVDNLIWSAVFSSHEEVRKKAKELIYLKGLQHGVIPSSIQNIYEAMGRGDIGSITVPAINIRGLTYYAARAIFRSAKKNNTGLIIFEIARSEIGYTYQRPSEYTVNIIAAALQEGFHYPVFLQGDHFQINKKNFEKNPENEINAVKDLIKESIDAGFFNIDIDASTMVDYSKKSLQEQQKKNFTITAMLTDYIRQLQPDEIMISVGGEIGHIGGKNSTVEEFEAFMEGYLKNLNSKKGISKISVQTGTAHGGIPLKDGTLAQVKLDFNVLKSIGSVAQKKYGLSGAVQHGASTLPMELFDKFPESYTSEIHLATGFQNLMYELAPDWLKNEIYNYLQEKCKEEWKQDMTYEQFIYKTRKKGFGPFKKQWWSLSDDIKSAIMDELSKTFDMIFEKLRVKNSIQLVTEYINPVNVNLKF</sequence>
<dbReference type="PANTHER" id="PTHR30304">
    <property type="entry name" value="D-TAGATOSE-1,6-BISPHOSPHATE ALDOLASE"/>
    <property type="match status" value="1"/>
</dbReference>
<reference evidence="1" key="1">
    <citation type="submission" date="2024-01" db="EMBL/GenBank/DDBJ databases">
        <title>The first autotrophic representatives of the genus Thermodesulfovibrio.</title>
        <authorList>
            <person name="Maltseva A.I."/>
            <person name="Elcheninov A.G."/>
            <person name="Kublanov I.V."/>
            <person name="Lebedinsky A.V."/>
            <person name="Frolov E.N."/>
        </authorList>
    </citation>
    <scope>NUCLEOTIDE SEQUENCE</scope>
    <source>
        <strain evidence="1">3907-1M</strain>
    </source>
</reference>
<dbReference type="RefSeq" id="WP_353684793.1">
    <property type="nucleotide sequence ID" value="NZ_CP144373.1"/>
</dbReference>
<dbReference type="EMBL" id="CP144373">
    <property type="protein sequence ID" value="XCH47270.1"/>
    <property type="molecule type" value="Genomic_DNA"/>
</dbReference>
<dbReference type="AlphaFoldDB" id="A0AAU8GYW2"/>
<dbReference type="GO" id="GO:0008270">
    <property type="term" value="F:zinc ion binding"/>
    <property type="evidence" value="ECO:0007669"/>
    <property type="project" value="InterPro"/>
</dbReference>
<proteinExistence type="predicted"/>
<gene>
    <name evidence="1" type="ORF">V4D30_03100</name>
</gene>
<dbReference type="PANTHER" id="PTHR30304:SF0">
    <property type="entry name" value="D-TAGATOSE-1,6-BISPHOSPHATE ALDOLASE SUBUNIT GATY-RELATED"/>
    <property type="match status" value="1"/>
</dbReference>
<dbReference type="InterPro" id="IPR013785">
    <property type="entry name" value="Aldolase_TIM"/>
</dbReference>
<dbReference type="InterPro" id="IPR000771">
    <property type="entry name" value="FBA_II"/>
</dbReference>